<sequence>MPEGFDVRFLVAGCLLLAACGGETGKLGNDVQPAQAAAGASAPVDDGKADCAIGADAAWARDCVIERAGDLLTIRHPDGGFRRFRVLADGRGLEAADGAEMARLQIVEAGLVEIRIGGDRYRLPVKVAGSTP</sequence>
<evidence type="ECO:0000313" key="1">
    <source>
        <dbReference type="EMBL" id="RJG55139.1"/>
    </source>
</evidence>
<protein>
    <submittedName>
        <fullName evidence="1">Uncharacterized protein</fullName>
    </submittedName>
</protein>
<proteinExistence type="predicted"/>
<name>A0A418YTA7_9SPHN</name>
<dbReference type="OrthoDB" id="5402191at2"/>
<reference evidence="1 2" key="1">
    <citation type="submission" date="2018-08" db="EMBL/GenBank/DDBJ databases">
        <title>Sphingobium sp. EO9.</title>
        <authorList>
            <person name="Park Y."/>
            <person name="Kim K.H."/>
            <person name="Jeon C.O."/>
        </authorList>
    </citation>
    <scope>NUCLEOTIDE SEQUENCE [LARGE SCALE GENOMIC DNA]</scope>
    <source>
        <strain evidence="1 2">EO9</strain>
    </source>
</reference>
<dbReference type="AlphaFoldDB" id="A0A418YTA7"/>
<keyword evidence="2" id="KW-1185">Reference proteome</keyword>
<evidence type="ECO:0000313" key="2">
    <source>
        <dbReference type="Proteomes" id="UP000283469"/>
    </source>
</evidence>
<dbReference type="RefSeq" id="WP_119745897.1">
    <property type="nucleotide sequence ID" value="NZ_QVRA01000007.1"/>
</dbReference>
<dbReference type="Proteomes" id="UP000283469">
    <property type="component" value="Unassembled WGS sequence"/>
</dbReference>
<gene>
    <name evidence="1" type="ORF">D0Z70_09985</name>
</gene>
<dbReference type="EMBL" id="QVRA01000007">
    <property type="protein sequence ID" value="RJG55139.1"/>
    <property type="molecule type" value="Genomic_DNA"/>
</dbReference>
<accession>A0A418YTA7</accession>
<comment type="caution">
    <text evidence="1">The sequence shown here is derived from an EMBL/GenBank/DDBJ whole genome shotgun (WGS) entry which is preliminary data.</text>
</comment>
<organism evidence="1 2">
    <name type="scientific">Sphingobium terrigena</name>
    <dbReference type="NCBI Taxonomy" id="2304063"/>
    <lineage>
        <taxon>Bacteria</taxon>
        <taxon>Pseudomonadati</taxon>
        <taxon>Pseudomonadota</taxon>
        <taxon>Alphaproteobacteria</taxon>
        <taxon>Sphingomonadales</taxon>
        <taxon>Sphingomonadaceae</taxon>
        <taxon>Sphingobium</taxon>
    </lineage>
</organism>